<evidence type="ECO:0000256" key="3">
    <source>
        <dbReference type="ARBA" id="ARBA00023125"/>
    </source>
</evidence>
<evidence type="ECO:0000256" key="2">
    <source>
        <dbReference type="ARBA" id="ARBA00023015"/>
    </source>
</evidence>
<evidence type="ECO:0000256" key="4">
    <source>
        <dbReference type="ARBA" id="ARBA00023163"/>
    </source>
</evidence>
<dbReference type="InterPro" id="IPR036390">
    <property type="entry name" value="WH_DNA-bd_sf"/>
</dbReference>
<dbReference type="RefSeq" id="WP_067541243.1">
    <property type="nucleotide sequence ID" value="NZ_AP025567.1"/>
</dbReference>
<gene>
    <name evidence="8" type="ORF">DW099_05755</name>
</gene>
<dbReference type="Gene3D" id="3.40.50.2020">
    <property type="match status" value="1"/>
</dbReference>
<dbReference type="GO" id="GO:0045892">
    <property type="term" value="P:negative regulation of DNA-templated transcription"/>
    <property type="evidence" value="ECO:0007669"/>
    <property type="project" value="InterPro"/>
</dbReference>
<dbReference type="Pfam" id="PF00156">
    <property type="entry name" value="Pribosyltran"/>
    <property type="match status" value="1"/>
</dbReference>
<evidence type="ECO:0000256" key="1">
    <source>
        <dbReference type="ARBA" id="ARBA00011738"/>
    </source>
</evidence>
<keyword evidence="4" id="KW-0804">Transcription</keyword>
<feature type="domain" description="Phosphoribosyltransferase" evidence="6">
    <location>
        <begin position="117"/>
        <end position="243"/>
    </location>
</feature>
<keyword evidence="9" id="KW-1185">Reference proteome</keyword>
<accession>A0A415E8M3</accession>
<organism evidence="8 9">
    <name type="scientific">Emergencia timonensis</name>
    <dbReference type="NCBI Taxonomy" id="1776384"/>
    <lineage>
        <taxon>Bacteria</taxon>
        <taxon>Bacillati</taxon>
        <taxon>Bacillota</taxon>
        <taxon>Clostridia</taxon>
        <taxon>Peptostreptococcales</taxon>
        <taxon>Anaerovoracaceae</taxon>
        <taxon>Emergencia</taxon>
    </lineage>
</organism>
<dbReference type="InterPro" id="IPR000836">
    <property type="entry name" value="PRTase_dom"/>
</dbReference>
<dbReference type="NCBIfam" id="TIGR01743">
    <property type="entry name" value="purR_Bsub"/>
    <property type="match status" value="1"/>
</dbReference>
<dbReference type="Pfam" id="PF09182">
    <property type="entry name" value="PuR_N"/>
    <property type="match status" value="1"/>
</dbReference>
<dbReference type="SUPFAM" id="SSF53271">
    <property type="entry name" value="PRTase-like"/>
    <property type="match status" value="1"/>
</dbReference>
<evidence type="ECO:0000259" key="6">
    <source>
        <dbReference type="Pfam" id="PF00156"/>
    </source>
</evidence>
<dbReference type="InterPro" id="IPR036388">
    <property type="entry name" value="WH-like_DNA-bd_sf"/>
</dbReference>
<sequence length="269" mass="29661">MKRTERVGAIIKTLTDTPNKLYPLQYFCDAFDVAKSSISEDINIADTAVRFTGTGYIETISGAKGGVRFSPDITPEQLLVLQEEFCSRIKDSSRILGGGFLYTSDIMFDTHLMNRLATVFAKKFKEKEADYVATVETKGISLASMVARQLNLPLIIIRREAKVSEGSTVSINYFSGSYDRVQKMSISKRAVVPGSKAIIIDDFMRGGGSTKGISDILSEFEVTVVGTGIAIASMLPEKKKIDDYTAIVFLGDVDEEQKTIEVIPNYQIF</sequence>
<dbReference type="OrthoDB" id="4213751at2"/>
<dbReference type="PANTHER" id="PTHR43864">
    <property type="entry name" value="HYPOXANTHINE/GUANINE PHOSPHORIBOSYLTRANSFERASE"/>
    <property type="match status" value="1"/>
</dbReference>
<dbReference type="EMBL" id="QRMS01000001">
    <property type="protein sequence ID" value="RHJ90054.1"/>
    <property type="molecule type" value="Genomic_DNA"/>
</dbReference>
<evidence type="ECO:0000259" key="7">
    <source>
        <dbReference type="Pfam" id="PF09182"/>
    </source>
</evidence>
<dbReference type="GO" id="GO:0045982">
    <property type="term" value="P:negative regulation of purine nucleobase metabolic process"/>
    <property type="evidence" value="ECO:0007669"/>
    <property type="project" value="InterPro"/>
</dbReference>
<dbReference type="AlphaFoldDB" id="A0A415E8M3"/>
<reference evidence="8 9" key="1">
    <citation type="submission" date="2018-08" db="EMBL/GenBank/DDBJ databases">
        <title>A genome reference for cultivated species of the human gut microbiota.</title>
        <authorList>
            <person name="Zou Y."/>
            <person name="Xue W."/>
            <person name="Luo G."/>
        </authorList>
    </citation>
    <scope>NUCLEOTIDE SEQUENCE [LARGE SCALE GENOMIC DNA]</scope>
    <source>
        <strain evidence="8 9">AM07-24</strain>
    </source>
</reference>
<dbReference type="InterPro" id="IPR050118">
    <property type="entry name" value="Pur/Pyrimidine_PRTase"/>
</dbReference>
<evidence type="ECO:0000313" key="9">
    <source>
        <dbReference type="Proteomes" id="UP000284841"/>
    </source>
</evidence>
<feature type="domain" description="Bacterial purine repressor N-terminal" evidence="7">
    <location>
        <begin position="2"/>
        <end position="71"/>
    </location>
</feature>
<keyword evidence="2" id="KW-0805">Transcription regulation</keyword>
<evidence type="ECO:0000256" key="5">
    <source>
        <dbReference type="ARBA" id="ARBA00049656"/>
    </source>
</evidence>
<comment type="subunit">
    <text evidence="1">Homodimer.</text>
</comment>
<protein>
    <submittedName>
        <fullName evidence="8">Pur operon repressor</fullName>
    </submittedName>
</protein>
<name>A0A415E8M3_9FIRM</name>
<dbReference type="Gene3D" id="1.10.10.10">
    <property type="entry name" value="Winged helix-like DNA-binding domain superfamily/Winged helix DNA-binding domain"/>
    <property type="match status" value="1"/>
</dbReference>
<dbReference type="CDD" id="cd06223">
    <property type="entry name" value="PRTases_typeI"/>
    <property type="match status" value="1"/>
</dbReference>
<proteinExistence type="inferred from homology"/>
<dbReference type="PANTHER" id="PTHR43864:SF2">
    <property type="entry name" value="PUR OPERON REPRESSOR"/>
    <property type="match status" value="1"/>
</dbReference>
<dbReference type="InterPro" id="IPR010078">
    <property type="entry name" value="PurR_Bsub"/>
</dbReference>
<dbReference type="SUPFAM" id="SSF46785">
    <property type="entry name" value="Winged helix' DNA-binding domain"/>
    <property type="match status" value="1"/>
</dbReference>
<keyword evidence="3" id="KW-0238">DNA-binding</keyword>
<dbReference type="InterPro" id="IPR029057">
    <property type="entry name" value="PRTase-like"/>
</dbReference>
<comment type="caution">
    <text evidence="8">The sequence shown here is derived from an EMBL/GenBank/DDBJ whole genome shotgun (WGS) entry which is preliminary data.</text>
</comment>
<dbReference type="STRING" id="1776384.GCA_900086585_03449"/>
<dbReference type="GeneID" id="83005747"/>
<evidence type="ECO:0000313" key="8">
    <source>
        <dbReference type="EMBL" id="RHJ90054.1"/>
    </source>
</evidence>
<dbReference type="InterPro" id="IPR015265">
    <property type="entry name" value="PuR_N"/>
</dbReference>
<dbReference type="GO" id="GO:0003677">
    <property type="term" value="F:DNA binding"/>
    <property type="evidence" value="ECO:0007669"/>
    <property type="project" value="UniProtKB-KW"/>
</dbReference>
<comment type="similarity">
    <text evidence="5">Belongs to the purine/pyrimidine phosphoribosyltransferase family. PurR subfamily.</text>
</comment>
<dbReference type="Proteomes" id="UP000284841">
    <property type="component" value="Unassembled WGS sequence"/>
</dbReference>